<keyword evidence="2" id="KW-1185">Reference proteome</keyword>
<gene>
    <name evidence="1" type="ordered locus">DGo_PE0061</name>
</gene>
<dbReference type="HOGENOM" id="CLU_1515492_0_0_0"/>
<dbReference type="KEGG" id="dgo:DGo_PE0061"/>
<accession>H8H3V8</accession>
<name>H8H3V8_DEIGI</name>
<dbReference type="RefSeq" id="WP_014695847.1">
    <property type="nucleotide sequence ID" value="NC_017806.1"/>
</dbReference>
<organism evidence="1 2">
    <name type="scientific">Deinococcus gobiensis (strain DSM 21396 / JCM 16679 / CGMCC 1.7299 / I-0)</name>
    <dbReference type="NCBI Taxonomy" id="745776"/>
    <lineage>
        <taxon>Bacteria</taxon>
        <taxon>Thermotogati</taxon>
        <taxon>Deinococcota</taxon>
        <taxon>Deinococci</taxon>
        <taxon>Deinococcales</taxon>
        <taxon>Deinococcaceae</taxon>
        <taxon>Deinococcus</taxon>
    </lineage>
</organism>
<dbReference type="AlphaFoldDB" id="H8H3V8"/>
<dbReference type="EMBL" id="CP002196">
    <property type="protein sequence ID" value="AFD28205.1"/>
    <property type="molecule type" value="Genomic_DNA"/>
</dbReference>
<keyword evidence="1" id="KW-0614">Plasmid</keyword>
<evidence type="ECO:0000313" key="1">
    <source>
        <dbReference type="EMBL" id="AFD28205.1"/>
    </source>
</evidence>
<protein>
    <submittedName>
        <fullName evidence="1">Uncharacterized protein</fullName>
    </submittedName>
</protein>
<geneLocation type="plasmid" evidence="1 2">
    <name>P5</name>
</geneLocation>
<dbReference type="OrthoDB" id="75795at2"/>
<dbReference type="PATRIC" id="fig|745776.4.peg.4074"/>
<proteinExistence type="predicted"/>
<reference evidence="1 2" key="1">
    <citation type="journal article" date="2012" name="PLoS ONE">
        <title>Genome sequence and transcriptome analysis of the radioresistant bacterium Deinococcus gobiensis: insights into the extreme environmental adaptations.</title>
        <authorList>
            <person name="Yuan M."/>
            <person name="Chen M."/>
            <person name="Zhang W."/>
            <person name="Lu W."/>
            <person name="Wang J."/>
            <person name="Yang M."/>
            <person name="Zhao P."/>
            <person name="Tang R."/>
            <person name="Li X."/>
            <person name="Hao Y."/>
            <person name="Zhou Z."/>
            <person name="Zhan Y."/>
            <person name="Yu H."/>
            <person name="Teng C."/>
            <person name="Yan Y."/>
            <person name="Ping S."/>
            <person name="Wang Y."/>
            <person name="Lin M."/>
        </authorList>
    </citation>
    <scope>NUCLEOTIDE SEQUENCE [LARGE SCALE GENOMIC DNA]</scope>
    <source>
        <strain evidence="2">DSM 21396 / JCM 16679 / CGMCC 1.7299 / I-0</strain>
        <plasmid evidence="1">P5</plasmid>
    </source>
</reference>
<evidence type="ECO:0000313" key="2">
    <source>
        <dbReference type="Proteomes" id="UP000007575"/>
    </source>
</evidence>
<sequence>MSASIFPEPECRCGRLLDDVGRCGHCDQQPVRISACTGDLKALLQRPGYERGDVAYVIATPEGEVTLRTVADAVRLDIDRFGGALAGLVISETVLLDLVTDLMLCLRHGAQGLWAEGQQLLTLPDGTVLLSEQASGVRLTVDRQGGAVAWVTLDEPATRELVTELMLSLRRQHWGAA</sequence>
<dbReference type="Proteomes" id="UP000007575">
    <property type="component" value="Plasmid P5"/>
</dbReference>